<dbReference type="AlphaFoldDB" id="A0A7W7D8Q2"/>
<reference evidence="2 3" key="1">
    <citation type="submission" date="2020-08" db="EMBL/GenBank/DDBJ databases">
        <title>Sequencing the genomes of 1000 actinobacteria strains.</title>
        <authorList>
            <person name="Klenk H.-P."/>
        </authorList>
    </citation>
    <scope>NUCLEOTIDE SEQUENCE [LARGE SCALE GENOMIC DNA]</scope>
    <source>
        <strain evidence="2 3">DSM 45784</strain>
    </source>
</reference>
<dbReference type="PANTHER" id="PTHR33498:SF1">
    <property type="entry name" value="TRANSPOSASE FOR INSERTION SEQUENCE ELEMENT IS1557"/>
    <property type="match status" value="1"/>
</dbReference>
<organism evidence="2 3">
    <name type="scientific">Sphaerisporangium siamense</name>
    <dbReference type="NCBI Taxonomy" id="795645"/>
    <lineage>
        <taxon>Bacteria</taxon>
        <taxon>Bacillati</taxon>
        <taxon>Actinomycetota</taxon>
        <taxon>Actinomycetes</taxon>
        <taxon>Streptosporangiales</taxon>
        <taxon>Streptosporangiaceae</taxon>
        <taxon>Sphaerisporangium</taxon>
    </lineage>
</organism>
<dbReference type="Pfam" id="PF01610">
    <property type="entry name" value="DDE_Tnp_ISL3"/>
    <property type="match status" value="1"/>
</dbReference>
<protein>
    <submittedName>
        <fullName evidence="2">Transposase</fullName>
    </submittedName>
</protein>
<keyword evidence="3" id="KW-1185">Reference proteome</keyword>
<accession>A0A7W7D8Q2</accession>
<sequence length="97" mass="10706">MIDLSGLVRGFVGLLRPPEGNADRLDAWIASTKAADLLHLHAFILDLDQNRDAVCAAVTLPFSNGDSEGVHTKIKRIMRQMHYRVGFVGLRHCIVLA</sequence>
<dbReference type="EMBL" id="JACHND010000001">
    <property type="protein sequence ID" value="MBB4702344.1"/>
    <property type="molecule type" value="Genomic_DNA"/>
</dbReference>
<gene>
    <name evidence="2" type="ORF">BJ982_003888</name>
</gene>
<dbReference type="RefSeq" id="WP_184882038.1">
    <property type="nucleotide sequence ID" value="NZ_BOOV01000057.1"/>
</dbReference>
<proteinExistence type="predicted"/>
<dbReference type="PANTHER" id="PTHR33498">
    <property type="entry name" value="TRANSPOSASE FOR INSERTION SEQUENCE ELEMENT IS1557"/>
    <property type="match status" value="1"/>
</dbReference>
<evidence type="ECO:0000313" key="2">
    <source>
        <dbReference type="EMBL" id="MBB4702344.1"/>
    </source>
</evidence>
<dbReference type="InterPro" id="IPR047951">
    <property type="entry name" value="Transpos_ISL3"/>
</dbReference>
<evidence type="ECO:0000313" key="3">
    <source>
        <dbReference type="Proteomes" id="UP000542210"/>
    </source>
</evidence>
<dbReference type="InterPro" id="IPR002560">
    <property type="entry name" value="Transposase_DDE"/>
</dbReference>
<feature type="domain" description="Transposase IS204/IS1001/IS1096/IS1165 DDE" evidence="1">
    <location>
        <begin position="22"/>
        <end position="80"/>
    </location>
</feature>
<dbReference type="Proteomes" id="UP000542210">
    <property type="component" value="Unassembled WGS sequence"/>
</dbReference>
<evidence type="ECO:0000259" key="1">
    <source>
        <dbReference type="Pfam" id="PF01610"/>
    </source>
</evidence>
<comment type="caution">
    <text evidence="2">The sequence shown here is derived from an EMBL/GenBank/DDBJ whole genome shotgun (WGS) entry which is preliminary data.</text>
</comment>
<name>A0A7W7D8Q2_9ACTN</name>